<reference evidence="3 4" key="1">
    <citation type="journal article" date="2013" name="Curr. Biol.">
        <title>The Genome of the Foraminiferan Reticulomyxa filosa.</title>
        <authorList>
            <person name="Glockner G."/>
            <person name="Hulsmann N."/>
            <person name="Schleicher M."/>
            <person name="Noegel A.A."/>
            <person name="Eichinger L."/>
            <person name="Gallinger C."/>
            <person name="Pawlowski J."/>
            <person name="Sierra R."/>
            <person name="Euteneuer U."/>
            <person name="Pillet L."/>
            <person name="Moustafa A."/>
            <person name="Platzer M."/>
            <person name="Groth M."/>
            <person name="Szafranski K."/>
            <person name="Schliwa M."/>
        </authorList>
    </citation>
    <scope>NUCLEOTIDE SEQUENCE [LARGE SCALE GENOMIC DNA]</scope>
</reference>
<dbReference type="Proteomes" id="UP000023152">
    <property type="component" value="Unassembled WGS sequence"/>
</dbReference>
<organism evidence="3 4">
    <name type="scientific">Reticulomyxa filosa</name>
    <dbReference type="NCBI Taxonomy" id="46433"/>
    <lineage>
        <taxon>Eukaryota</taxon>
        <taxon>Sar</taxon>
        <taxon>Rhizaria</taxon>
        <taxon>Retaria</taxon>
        <taxon>Foraminifera</taxon>
        <taxon>Monothalamids</taxon>
        <taxon>Reticulomyxidae</taxon>
        <taxon>Reticulomyxa</taxon>
    </lineage>
</organism>
<dbReference type="EMBL" id="ASPP01042987">
    <property type="protein sequence ID" value="ETN99763.1"/>
    <property type="molecule type" value="Genomic_DNA"/>
</dbReference>
<keyword evidence="2" id="KW-0143">Chaperone</keyword>
<sequence>MYTHYNTCNEIGYFWKFLRVIVIMTVLKKKWNHNSDSISLSNIFTYMHIKLSDLGHYEHITMTKDDTTILNGSGKHQINDTLNATRAVVDQGVVIGGVIALLYSAKVLDNVESDNEDQRVCIDIVRKVVQLPAIAIIRNSGKEGSVFAGKFKIRFKIWLWV</sequence>
<dbReference type="SUPFAM" id="SSF48592">
    <property type="entry name" value="GroEL equatorial domain-like"/>
    <property type="match status" value="1"/>
</dbReference>
<dbReference type="Gene3D" id="3.30.260.10">
    <property type="entry name" value="TCP-1-like chaperonin intermediate domain"/>
    <property type="match status" value="1"/>
</dbReference>
<evidence type="ECO:0000256" key="2">
    <source>
        <dbReference type="ARBA" id="ARBA00023186"/>
    </source>
</evidence>
<dbReference type="InterPro" id="IPR027410">
    <property type="entry name" value="TCP-1-like_intermed_sf"/>
</dbReference>
<dbReference type="Gene3D" id="1.10.560.10">
    <property type="entry name" value="GroEL-like equatorial domain"/>
    <property type="match status" value="1"/>
</dbReference>
<keyword evidence="4" id="KW-1185">Reference proteome</keyword>
<comment type="caution">
    <text evidence="3">The sequence shown here is derived from an EMBL/GenBank/DDBJ whole genome shotgun (WGS) entry which is preliminary data.</text>
</comment>
<evidence type="ECO:0000256" key="1">
    <source>
        <dbReference type="ARBA" id="ARBA00006607"/>
    </source>
</evidence>
<dbReference type="InterPro" id="IPR027413">
    <property type="entry name" value="GROEL-like_equatorial_sf"/>
</dbReference>
<dbReference type="AlphaFoldDB" id="X6LDY1"/>
<dbReference type="PANTHER" id="PTHR45633">
    <property type="entry name" value="60 KDA HEAT SHOCK PROTEIN, MITOCHONDRIAL"/>
    <property type="match status" value="1"/>
</dbReference>
<proteinExistence type="inferred from homology"/>
<dbReference type="GO" id="GO:0042026">
    <property type="term" value="P:protein refolding"/>
    <property type="evidence" value="ECO:0007669"/>
    <property type="project" value="InterPro"/>
</dbReference>
<evidence type="ECO:0000313" key="3">
    <source>
        <dbReference type="EMBL" id="ETN99763.1"/>
    </source>
</evidence>
<protein>
    <submittedName>
        <fullName evidence="3">Uncharacterized protein</fullName>
    </submittedName>
</protein>
<dbReference type="InterPro" id="IPR001844">
    <property type="entry name" value="Cpn60/GroEL"/>
</dbReference>
<comment type="similarity">
    <text evidence="1">Belongs to the chaperonin (HSP60) family.</text>
</comment>
<evidence type="ECO:0000313" key="4">
    <source>
        <dbReference type="Proteomes" id="UP000023152"/>
    </source>
</evidence>
<accession>X6LDY1</accession>
<gene>
    <name evidence="3" type="ORF">RFI_37704</name>
</gene>
<dbReference type="GO" id="GO:0140662">
    <property type="term" value="F:ATP-dependent protein folding chaperone"/>
    <property type="evidence" value="ECO:0007669"/>
    <property type="project" value="InterPro"/>
</dbReference>
<name>X6LDY1_RETFI</name>